<dbReference type="InterPro" id="IPR006901">
    <property type="entry name" value="TrmK"/>
</dbReference>
<proteinExistence type="predicted"/>
<gene>
    <name evidence="1" type="ORF">MAMA39_05550</name>
</gene>
<organism evidence="1 2">
    <name type="scientific">Mycoplasma amphoriforme A39</name>
    <dbReference type="NCBI Taxonomy" id="572419"/>
    <lineage>
        <taxon>Bacteria</taxon>
        <taxon>Bacillati</taxon>
        <taxon>Mycoplasmatota</taxon>
        <taxon>Mollicutes</taxon>
        <taxon>Mycoplasmataceae</taxon>
        <taxon>Mycoplasma</taxon>
    </lineage>
</organism>
<accession>A0A292IJE0</accession>
<dbReference type="PIRSF" id="PIRSF018637">
    <property type="entry name" value="TrmK"/>
    <property type="match status" value="1"/>
</dbReference>
<name>A0A292IJE0_9MOLU</name>
<dbReference type="Pfam" id="PF04816">
    <property type="entry name" value="TrmK"/>
    <property type="match status" value="1"/>
</dbReference>
<dbReference type="InterPro" id="IPR029063">
    <property type="entry name" value="SAM-dependent_MTases_sf"/>
</dbReference>
<reference evidence="1 2" key="1">
    <citation type="journal article" date="2015" name="Clin. Infect. Dis.">
        <title>Genomic Investigations unmask Mycoplasma amphoriforme, a new respiratory pathogen.</title>
        <authorList>
            <person name="Gillespie S.H."/>
            <person name="Ling C.L."/>
            <person name="Oravcova K."/>
            <person name="Pinheiro M."/>
            <person name="Wells L."/>
            <person name="Bryant J.M."/>
            <person name="McHugh T.D."/>
            <person name="Bebear C."/>
            <person name="Webster D."/>
            <person name="Harris S.R."/>
            <person name="Seth-Smith H.M."/>
            <person name="Thomson N.R."/>
        </authorList>
    </citation>
    <scope>NUCLEOTIDE SEQUENCE [LARGE SCALE GENOMIC DNA]</scope>
    <source>
        <strain evidence="1 2">A39</strain>
    </source>
</reference>
<keyword evidence="2" id="KW-1185">Reference proteome</keyword>
<dbReference type="PANTHER" id="PTHR38451">
    <property type="entry name" value="TRNA (ADENINE(22)-N(1))-METHYLTRANSFERASE"/>
    <property type="match status" value="1"/>
</dbReference>
<evidence type="ECO:0000313" key="2">
    <source>
        <dbReference type="Proteomes" id="UP000261764"/>
    </source>
</evidence>
<evidence type="ECO:0000313" key="1">
    <source>
        <dbReference type="EMBL" id="CDN40672.1"/>
    </source>
</evidence>
<dbReference type="SUPFAM" id="SSF53335">
    <property type="entry name" value="S-adenosyl-L-methionine-dependent methyltransferases"/>
    <property type="match status" value="1"/>
</dbReference>
<dbReference type="EMBL" id="HG937516">
    <property type="protein sequence ID" value="CDN40672.1"/>
    <property type="molecule type" value="Genomic_DNA"/>
</dbReference>
<dbReference type="PANTHER" id="PTHR38451:SF1">
    <property type="entry name" value="TRNA (ADENINE(22)-N(1))-METHYLTRANSFERASE"/>
    <property type="match status" value="1"/>
</dbReference>
<dbReference type="Gene3D" id="3.40.50.150">
    <property type="entry name" value="Vaccinia Virus protein VP39"/>
    <property type="match status" value="1"/>
</dbReference>
<protein>
    <recommendedName>
        <fullName evidence="3">SAM-dependent methyltransferase</fullName>
    </recommendedName>
</protein>
<dbReference type="Proteomes" id="UP000261764">
    <property type="component" value="Chromosome I"/>
</dbReference>
<dbReference type="AlphaFoldDB" id="A0A292IJE0"/>
<dbReference type="GO" id="GO:0160105">
    <property type="term" value="F:tRNA (adenine(22)-N1)-methyltransferase activity"/>
    <property type="evidence" value="ECO:0007669"/>
    <property type="project" value="InterPro"/>
</dbReference>
<sequence>MNRPCDIVVDIGCDHGYLGLTLLKNHDVNLVINIDKKSEPLQSAIKNLTKYNLKKQTINLINDGLNDLNLKMKIDYVVIAGLGAQNIIKILKKKQANNIKYFLFQPEGNLVVLRRWLFENNYEILNEGIIKVDEHFYVVILCNENKNYQKAVYGLDDLYLGPILKFWPKNLVFREWVINQVSKYEKITEKCQSEKNLSILRVYYNFLKDETNQN</sequence>
<dbReference type="KEGG" id="mamp:MAMA39_05550"/>
<evidence type="ECO:0008006" key="3">
    <source>
        <dbReference type="Google" id="ProtNLM"/>
    </source>
</evidence>